<feature type="transmembrane region" description="Helical" evidence="5">
    <location>
        <begin position="69"/>
        <end position="86"/>
    </location>
</feature>
<name>A0ABT6YG41_9BACT</name>
<organism evidence="7 8">
    <name type="scientific">Flectobacillus roseus</name>
    <dbReference type="NCBI Taxonomy" id="502259"/>
    <lineage>
        <taxon>Bacteria</taxon>
        <taxon>Pseudomonadati</taxon>
        <taxon>Bacteroidota</taxon>
        <taxon>Cytophagia</taxon>
        <taxon>Cytophagales</taxon>
        <taxon>Flectobacillaceae</taxon>
        <taxon>Flectobacillus</taxon>
    </lineage>
</organism>
<evidence type="ECO:0000256" key="1">
    <source>
        <dbReference type="ARBA" id="ARBA00004141"/>
    </source>
</evidence>
<evidence type="ECO:0000256" key="2">
    <source>
        <dbReference type="ARBA" id="ARBA00022692"/>
    </source>
</evidence>
<dbReference type="InterPro" id="IPR052185">
    <property type="entry name" value="IPC_Synthase-Related"/>
</dbReference>
<proteinExistence type="predicted"/>
<dbReference type="EMBL" id="JASHIF010000028">
    <property type="protein sequence ID" value="MDI9862392.1"/>
    <property type="molecule type" value="Genomic_DNA"/>
</dbReference>
<evidence type="ECO:0000259" key="6">
    <source>
        <dbReference type="Pfam" id="PF14378"/>
    </source>
</evidence>
<feature type="transmembrane region" description="Helical" evidence="5">
    <location>
        <begin position="46"/>
        <end position="62"/>
    </location>
</feature>
<reference evidence="7 8" key="1">
    <citation type="submission" date="2023-05" db="EMBL/GenBank/DDBJ databases">
        <title>Novel species of genus Flectobacillus isolated from stream in China.</title>
        <authorList>
            <person name="Lu H."/>
        </authorList>
    </citation>
    <scope>NUCLEOTIDE SEQUENCE [LARGE SCALE GENOMIC DNA]</scope>
    <source>
        <strain evidence="7 8">KCTC 42575</strain>
    </source>
</reference>
<feature type="transmembrane region" description="Helical" evidence="5">
    <location>
        <begin position="163"/>
        <end position="184"/>
    </location>
</feature>
<feature type="transmembrane region" description="Helical" evidence="5">
    <location>
        <begin position="258"/>
        <end position="276"/>
    </location>
</feature>
<feature type="transmembrane region" description="Helical" evidence="5">
    <location>
        <begin position="282"/>
        <end position="303"/>
    </location>
</feature>
<comment type="subcellular location">
    <subcellularLocation>
        <location evidence="1">Membrane</location>
        <topology evidence="1">Multi-pass membrane protein</topology>
    </subcellularLocation>
</comment>
<sequence length="313" mass="36569">MKKSNRSSVLNIEDTGFERFSVKNIIGLVIFTPLFFFWYINFIGLLPEHIMLYVLFVSTYFGNKFSREIILSFAIYVVYWAIYDSFRVFPNYEFNTVHIQQPYELDKTLFGVNYQGQLLTLSEYFAKVHIPLFDVLAGIFYINWVPIPIALSLYFYLKKRPLFYSFAYCFVFVNFLGWIVYYAYPAAPPWYVAEHGFALDLHTQGSEAGLKYFDQILDVNLFKGMYVRNSNVFAAMPSLHSAFPLITLYFGLKARLGWFNIFFVIFCLGIWGAAVYTSHHYVIDVLCGITVASIGIFLFEKFLNKRVQEMFAK</sequence>
<dbReference type="RefSeq" id="WP_283346654.1">
    <property type="nucleotide sequence ID" value="NZ_JASHIF010000028.1"/>
</dbReference>
<evidence type="ECO:0000256" key="4">
    <source>
        <dbReference type="ARBA" id="ARBA00023136"/>
    </source>
</evidence>
<feature type="transmembrane region" description="Helical" evidence="5">
    <location>
        <begin position="135"/>
        <end position="156"/>
    </location>
</feature>
<dbReference type="Proteomes" id="UP001236507">
    <property type="component" value="Unassembled WGS sequence"/>
</dbReference>
<protein>
    <submittedName>
        <fullName evidence="7">Phosphatase PAP2 family protein</fullName>
    </submittedName>
</protein>
<keyword evidence="3 5" id="KW-1133">Transmembrane helix</keyword>
<dbReference type="PANTHER" id="PTHR31310">
    <property type="match status" value="1"/>
</dbReference>
<evidence type="ECO:0000256" key="5">
    <source>
        <dbReference type="SAM" id="Phobius"/>
    </source>
</evidence>
<evidence type="ECO:0000313" key="8">
    <source>
        <dbReference type="Proteomes" id="UP001236507"/>
    </source>
</evidence>
<keyword evidence="2 5" id="KW-0812">Transmembrane</keyword>
<feature type="domain" description="Inositolphosphotransferase Aur1/Ipt1" evidence="6">
    <location>
        <begin position="131"/>
        <end position="297"/>
    </location>
</feature>
<keyword evidence="4 5" id="KW-0472">Membrane</keyword>
<feature type="transmembrane region" description="Helical" evidence="5">
    <location>
        <begin position="232"/>
        <end position="251"/>
    </location>
</feature>
<gene>
    <name evidence="7" type="ORF">QM524_24425</name>
</gene>
<dbReference type="Pfam" id="PF14378">
    <property type="entry name" value="PAP2_3"/>
    <property type="match status" value="1"/>
</dbReference>
<dbReference type="InterPro" id="IPR026841">
    <property type="entry name" value="Aur1/Ipt1"/>
</dbReference>
<dbReference type="PANTHER" id="PTHR31310:SF7">
    <property type="entry name" value="PA-PHOSPHATASE RELATED-FAMILY PROTEIN DDB_G0268928"/>
    <property type="match status" value="1"/>
</dbReference>
<evidence type="ECO:0000313" key="7">
    <source>
        <dbReference type="EMBL" id="MDI9862392.1"/>
    </source>
</evidence>
<comment type="caution">
    <text evidence="7">The sequence shown here is derived from an EMBL/GenBank/DDBJ whole genome shotgun (WGS) entry which is preliminary data.</text>
</comment>
<feature type="transmembrane region" description="Helical" evidence="5">
    <location>
        <begin position="21"/>
        <end position="40"/>
    </location>
</feature>
<accession>A0ABT6YG41</accession>
<evidence type="ECO:0000256" key="3">
    <source>
        <dbReference type="ARBA" id="ARBA00022989"/>
    </source>
</evidence>
<keyword evidence="8" id="KW-1185">Reference proteome</keyword>
<dbReference type="CDD" id="cd03386">
    <property type="entry name" value="PAP2_Aur1_like"/>
    <property type="match status" value="1"/>
</dbReference>